<feature type="compositionally biased region" description="Polar residues" evidence="1">
    <location>
        <begin position="298"/>
        <end position="308"/>
    </location>
</feature>
<sequence length="634" mass="69807">MDPFLLQAGIDTPAKFFEAYGFYDDLSTGLGGGFNFNNPLELPPSPAHTGNQAIMAHHDDFHRLMDGVESYDPWFQGFTDGGFAFGEKYLRPAFEQSKVKITWGEEPQYSDLEEEVSVEETDSEEDRRPASSAWKRPVGSWSVSAGSVEGEGKQPSSDGVHHADTPEWQQDEDDEEFEGDDDEYERPARLSVAPAPTISSRKASAWSDAEDAACIKYMKEVCTLAQYAAIAGTEKRFEVVADRMKREAGFNRTASGVKLQWNRRLRAASGFEDRGEKKRASGLTTSALGQGTKRGTPAVTSLVSSNLSRGRKSSATSAQSTETSSLSGRLKGKRKATTYIDSDDEADDEDLFSSSRPYPAKRPRIVSEASSSALPSTQDVAYYDLSTANILSGPRASRSRPATTAQTTNTATTPRTSSRQQPITTTNDDADDEEEAPEPNYNSLSFWQEVLRKRQARVARQREDYARQQQQEEEESEDDEPIITTADRARKSRELRKQKTSSTTESASTTEHASTTRSSSATRASSSSRSSSATRSTSTTRPTSATTSSSTTTTGPSYLSHVGERRRPQASSTTRTSARRFNHLSPIDEDAENPVYITPATAAQIAADEEIARQMQEEWNEEPAPRAHRGRGFR</sequence>
<organism evidence="2 3">
    <name type="scientific">Aureobasidium melanogenum</name>
    <name type="common">Aureobasidium pullulans var. melanogenum</name>
    <dbReference type="NCBI Taxonomy" id="46634"/>
    <lineage>
        <taxon>Eukaryota</taxon>
        <taxon>Fungi</taxon>
        <taxon>Dikarya</taxon>
        <taxon>Ascomycota</taxon>
        <taxon>Pezizomycotina</taxon>
        <taxon>Dothideomycetes</taxon>
        <taxon>Dothideomycetidae</taxon>
        <taxon>Dothideales</taxon>
        <taxon>Saccotheciaceae</taxon>
        <taxon>Aureobasidium</taxon>
    </lineage>
</organism>
<feature type="compositionally biased region" description="Acidic residues" evidence="1">
    <location>
        <begin position="471"/>
        <end position="481"/>
    </location>
</feature>
<feature type="non-terminal residue" evidence="2">
    <location>
        <position position="634"/>
    </location>
</feature>
<evidence type="ECO:0000256" key="1">
    <source>
        <dbReference type="SAM" id="MobiDB-lite"/>
    </source>
</evidence>
<protein>
    <recommendedName>
        <fullName evidence="4">Myb-like domain-containing protein</fullName>
    </recommendedName>
</protein>
<evidence type="ECO:0008006" key="4">
    <source>
        <dbReference type="Google" id="ProtNLM"/>
    </source>
</evidence>
<feature type="compositionally biased region" description="Acidic residues" evidence="1">
    <location>
        <begin position="169"/>
        <end position="184"/>
    </location>
</feature>
<dbReference type="AlphaFoldDB" id="A0A9P8FM78"/>
<feature type="compositionally biased region" description="Acidic residues" evidence="1">
    <location>
        <begin position="428"/>
        <end position="437"/>
    </location>
</feature>
<feature type="region of interest" description="Disordered" evidence="1">
    <location>
        <begin position="609"/>
        <end position="634"/>
    </location>
</feature>
<feature type="region of interest" description="Disordered" evidence="1">
    <location>
        <begin position="270"/>
        <end position="378"/>
    </location>
</feature>
<feature type="compositionally biased region" description="Basic residues" evidence="1">
    <location>
        <begin position="490"/>
        <end position="499"/>
    </location>
</feature>
<dbReference type="Proteomes" id="UP000729357">
    <property type="component" value="Unassembled WGS sequence"/>
</dbReference>
<feature type="compositionally biased region" description="Low complexity" evidence="1">
    <location>
        <begin position="399"/>
        <end position="419"/>
    </location>
</feature>
<feature type="compositionally biased region" description="Low complexity" evidence="1">
    <location>
        <begin position="500"/>
        <end position="554"/>
    </location>
</feature>
<comment type="caution">
    <text evidence="2">The sequence shown here is derived from an EMBL/GenBank/DDBJ whole genome shotgun (WGS) entry which is preliminary data.</text>
</comment>
<accession>A0A9P8FM78</accession>
<feature type="region of interest" description="Disordered" evidence="1">
    <location>
        <begin position="391"/>
        <end position="595"/>
    </location>
</feature>
<gene>
    <name evidence="2" type="ORF">KCU98_g10143</name>
</gene>
<reference evidence="2" key="1">
    <citation type="journal article" date="2021" name="J Fungi (Basel)">
        <title>Virulence traits and population genomics of the black yeast Aureobasidium melanogenum.</title>
        <authorList>
            <person name="Cernosa A."/>
            <person name="Sun X."/>
            <person name="Gostincar C."/>
            <person name="Fang C."/>
            <person name="Gunde-Cimerman N."/>
            <person name="Song Z."/>
        </authorList>
    </citation>
    <scope>NUCLEOTIDE SEQUENCE</scope>
    <source>
        <strain evidence="2">EXF-9298</strain>
    </source>
</reference>
<proteinExistence type="predicted"/>
<name>A0A9P8FM78_AURME</name>
<feature type="compositionally biased region" description="Acidic residues" evidence="1">
    <location>
        <begin position="341"/>
        <end position="351"/>
    </location>
</feature>
<evidence type="ECO:0000313" key="2">
    <source>
        <dbReference type="EMBL" id="KAG9977317.1"/>
    </source>
</evidence>
<dbReference type="EMBL" id="JAHFXS010001473">
    <property type="protein sequence ID" value="KAG9977317.1"/>
    <property type="molecule type" value="Genomic_DNA"/>
</dbReference>
<feature type="compositionally biased region" description="Low complexity" evidence="1">
    <location>
        <begin position="313"/>
        <end position="327"/>
    </location>
</feature>
<evidence type="ECO:0000313" key="3">
    <source>
        <dbReference type="Proteomes" id="UP000729357"/>
    </source>
</evidence>
<feature type="region of interest" description="Disordered" evidence="1">
    <location>
        <begin position="110"/>
        <end position="191"/>
    </location>
</feature>
<keyword evidence="3" id="KW-1185">Reference proteome</keyword>
<reference evidence="2" key="2">
    <citation type="submission" date="2021-08" db="EMBL/GenBank/DDBJ databases">
        <authorList>
            <person name="Gostincar C."/>
            <person name="Sun X."/>
            <person name="Song Z."/>
            <person name="Gunde-Cimerman N."/>
        </authorList>
    </citation>
    <scope>NUCLEOTIDE SEQUENCE</scope>
    <source>
        <strain evidence="2">EXF-9298</strain>
    </source>
</reference>
<feature type="compositionally biased region" description="Polar residues" evidence="1">
    <location>
        <begin position="368"/>
        <end position="378"/>
    </location>
</feature>
<feature type="compositionally biased region" description="Acidic residues" evidence="1">
    <location>
        <begin position="111"/>
        <end position="124"/>
    </location>
</feature>